<dbReference type="Pfam" id="PF12625">
    <property type="entry name" value="Arabinose_bd"/>
    <property type="match status" value="1"/>
</dbReference>
<dbReference type="GO" id="GO:0000976">
    <property type="term" value="F:transcription cis-regulatory region binding"/>
    <property type="evidence" value="ECO:0007669"/>
    <property type="project" value="TreeGrafter"/>
</dbReference>
<sequence>MANTPMAHASSMQQFVRFARISGIDLNAILDHDMLDLIAASSTAETVPAHAMVDIMQLCAIVARRPDIGTAFAMWCNLRGYGPLSLLWDHCPTVEDSIRISARFLHLESEALGSRMREQGDEIVLQQFIAIPARFGGSQYLESTLTLQMRVLQLVLGEDWHPLRMEFDHPAPPSLAFHRNAFRCPVVFGADRSALILARADMRRPSPNGNAHLLAFLERQLAGEEQARTARDSVLRVERLIAANLSSGRITLETVAQGLAIGPRSLQRRLTDQGETFASVLERVRRRAAEEYFANERKPNLTELAHRLGYAEASAASRFLRTSMGCGAKVLTRRAHARRMAGATGSRQ</sequence>
<reference evidence="3 4" key="1">
    <citation type="submission" date="2020-04" db="EMBL/GenBank/DDBJ databases">
        <title>Novosphingobium sp. TW-4 isolated from soil.</title>
        <authorList>
            <person name="Dahal R.H."/>
            <person name="Chaudhary D.K."/>
        </authorList>
    </citation>
    <scope>NUCLEOTIDE SEQUENCE [LARGE SCALE GENOMIC DNA]</scope>
    <source>
        <strain evidence="3 4">TW-4</strain>
    </source>
</reference>
<evidence type="ECO:0000313" key="3">
    <source>
        <dbReference type="EMBL" id="NML92414.1"/>
    </source>
</evidence>
<keyword evidence="4" id="KW-1185">Reference proteome</keyword>
<protein>
    <submittedName>
        <fullName evidence="3">AraC family transcriptional regulator</fullName>
    </submittedName>
</protein>
<dbReference type="InterPro" id="IPR032687">
    <property type="entry name" value="AraC-type_N"/>
</dbReference>
<dbReference type="EMBL" id="JABBGM010000001">
    <property type="protein sequence ID" value="NML92414.1"/>
    <property type="molecule type" value="Genomic_DNA"/>
</dbReference>
<dbReference type="AlphaFoldDB" id="A0A7Y0BL91"/>
<dbReference type="Gene3D" id="1.10.10.60">
    <property type="entry name" value="Homeodomain-like"/>
    <property type="match status" value="1"/>
</dbReference>
<dbReference type="Proteomes" id="UP000583556">
    <property type="component" value="Unassembled WGS sequence"/>
</dbReference>
<feature type="domain" description="HTH araC/xylS-type" evidence="2">
    <location>
        <begin position="235"/>
        <end position="334"/>
    </location>
</feature>
<evidence type="ECO:0000313" key="4">
    <source>
        <dbReference type="Proteomes" id="UP000583556"/>
    </source>
</evidence>
<evidence type="ECO:0000259" key="2">
    <source>
        <dbReference type="PROSITE" id="PS01124"/>
    </source>
</evidence>
<evidence type="ECO:0000256" key="1">
    <source>
        <dbReference type="ARBA" id="ARBA00023125"/>
    </source>
</evidence>
<dbReference type="PANTHER" id="PTHR47894:SF4">
    <property type="entry name" value="HTH-TYPE TRANSCRIPTIONAL REGULATOR GADX"/>
    <property type="match status" value="1"/>
</dbReference>
<dbReference type="Pfam" id="PF12833">
    <property type="entry name" value="HTH_18"/>
    <property type="match status" value="1"/>
</dbReference>
<dbReference type="SMART" id="SM00342">
    <property type="entry name" value="HTH_ARAC"/>
    <property type="match status" value="1"/>
</dbReference>
<proteinExistence type="predicted"/>
<organism evidence="3 4">
    <name type="scientific">Novosphingobium olei</name>
    <dbReference type="NCBI Taxonomy" id="2728851"/>
    <lineage>
        <taxon>Bacteria</taxon>
        <taxon>Pseudomonadati</taxon>
        <taxon>Pseudomonadota</taxon>
        <taxon>Alphaproteobacteria</taxon>
        <taxon>Sphingomonadales</taxon>
        <taxon>Sphingomonadaceae</taxon>
        <taxon>Novosphingobium</taxon>
    </lineage>
</organism>
<dbReference type="InterPro" id="IPR018060">
    <property type="entry name" value="HTH_AraC"/>
</dbReference>
<accession>A0A7Y0BL91</accession>
<dbReference type="PROSITE" id="PS01124">
    <property type="entry name" value="HTH_ARAC_FAMILY_2"/>
    <property type="match status" value="1"/>
</dbReference>
<dbReference type="PANTHER" id="PTHR47894">
    <property type="entry name" value="HTH-TYPE TRANSCRIPTIONAL REGULATOR GADX"/>
    <property type="match status" value="1"/>
</dbReference>
<dbReference type="GO" id="GO:0005829">
    <property type="term" value="C:cytosol"/>
    <property type="evidence" value="ECO:0007669"/>
    <property type="project" value="TreeGrafter"/>
</dbReference>
<gene>
    <name evidence="3" type="ORF">HHL27_01860</name>
</gene>
<comment type="caution">
    <text evidence="3">The sequence shown here is derived from an EMBL/GenBank/DDBJ whole genome shotgun (WGS) entry which is preliminary data.</text>
</comment>
<dbReference type="GO" id="GO:0003700">
    <property type="term" value="F:DNA-binding transcription factor activity"/>
    <property type="evidence" value="ECO:0007669"/>
    <property type="project" value="InterPro"/>
</dbReference>
<keyword evidence="1" id="KW-0238">DNA-binding</keyword>
<name>A0A7Y0BL91_9SPHN</name>